<dbReference type="PANTHER" id="PTHR43228">
    <property type="entry name" value="TWO-COMPONENT RESPONSE REGULATOR"/>
    <property type="match status" value="1"/>
</dbReference>
<proteinExistence type="predicted"/>
<dbReference type="CDD" id="cd00156">
    <property type="entry name" value="REC"/>
    <property type="match status" value="1"/>
</dbReference>
<dbReference type="Pfam" id="PF00072">
    <property type="entry name" value="Response_reg"/>
    <property type="match status" value="1"/>
</dbReference>
<name>A0ABW1SDL3_9PROT</name>
<dbReference type="InterPro" id="IPR036641">
    <property type="entry name" value="HPT_dom_sf"/>
</dbReference>
<accession>A0ABW1SDL3</accession>
<keyword evidence="4" id="KW-1185">Reference proteome</keyword>
<dbReference type="InterPro" id="IPR052048">
    <property type="entry name" value="ST_Response_Regulator"/>
</dbReference>
<dbReference type="InterPro" id="IPR011006">
    <property type="entry name" value="CheY-like_superfamily"/>
</dbReference>
<dbReference type="InterPro" id="IPR001789">
    <property type="entry name" value="Sig_transdc_resp-reg_receiver"/>
</dbReference>
<keyword evidence="1" id="KW-0597">Phosphoprotein</keyword>
<dbReference type="PANTHER" id="PTHR43228:SF1">
    <property type="entry name" value="TWO-COMPONENT RESPONSE REGULATOR ARR22"/>
    <property type="match status" value="1"/>
</dbReference>
<gene>
    <name evidence="3" type="ORF">ACFQDM_16880</name>
</gene>
<organism evidence="3 4">
    <name type="scientific">Ponticaulis profundi</name>
    <dbReference type="NCBI Taxonomy" id="2665222"/>
    <lineage>
        <taxon>Bacteria</taxon>
        <taxon>Pseudomonadati</taxon>
        <taxon>Pseudomonadota</taxon>
        <taxon>Alphaproteobacteria</taxon>
        <taxon>Hyphomonadales</taxon>
        <taxon>Hyphomonadaceae</taxon>
        <taxon>Ponticaulis</taxon>
    </lineage>
</organism>
<comment type="caution">
    <text evidence="3">The sequence shown here is derived from an EMBL/GenBank/DDBJ whole genome shotgun (WGS) entry which is preliminary data.</text>
</comment>
<sequence>MDMRVMMKAVDPQEIVYRYWDNLPAEMRKIAELLDHAISANSQSERSLSELHAEIHRMSGAALCMGYQHIGRKLGKMETMLDDLRSSEQNNASRKLKSITELFASVARIRQQTSPLNSSLLSANPAKPAVDSLLQKLSSTAKDRQETLADQRILFADDDLSTRMLMREILVSLGIPNVATVASGTELLDLSRQFQPSIIISDWYMEPLNGLELLKIIRNGETRIPSDIRIVFLTSKNTLGHLQEAADAGVSHFLVKPFSTRQVQVALTTVLTQQRSDELPDILD</sequence>
<reference evidence="4" key="1">
    <citation type="journal article" date="2019" name="Int. J. Syst. Evol. Microbiol.">
        <title>The Global Catalogue of Microorganisms (GCM) 10K type strain sequencing project: providing services to taxonomists for standard genome sequencing and annotation.</title>
        <authorList>
            <consortium name="The Broad Institute Genomics Platform"/>
            <consortium name="The Broad Institute Genome Sequencing Center for Infectious Disease"/>
            <person name="Wu L."/>
            <person name="Ma J."/>
        </authorList>
    </citation>
    <scope>NUCLEOTIDE SEQUENCE [LARGE SCALE GENOMIC DNA]</scope>
    <source>
        <strain evidence="4">CGMCC-1.15741</strain>
    </source>
</reference>
<dbReference type="Proteomes" id="UP001596303">
    <property type="component" value="Unassembled WGS sequence"/>
</dbReference>
<dbReference type="SUPFAM" id="SSF52172">
    <property type="entry name" value="CheY-like"/>
    <property type="match status" value="1"/>
</dbReference>
<dbReference type="Gene3D" id="3.40.50.2300">
    <property type="match status" value="1"/>
</dbReference>
<evidence type="ECO:0000256" key="1">
    <source>
        <dbReference type="PROSITE-ProRule" id="PRU00169"/>
    </source>
</evidence>
<feature type="modified residue" description="4-aspartylphosphate" evidence="1">
    <location>
        <position position="202"/>
    </location>
</feature>
<dbReference type="RefSeq" id="WP_377381163.1">
    <property type="nucleotide sequence ID" value="NZ_JBHSSW010000066.1"/>
</dbReference>
<evidence type="ECO:0000313" key="3">
    <source>
        <dbReference type="EMBL" id="MFC6199756.1"/>
    </source>
</evidence>
<dbReference type="EMBL" id="JBHSSW010000066">
    <property type="protein sequence ID" value="MFC6199756.1"/>
    <property type="molecule type" value="Genomic_DNA"/>
</dbReference>
<protein>
    <submittedName>
        <fullName evidence="3">Response regulator</fullName>
    </submittedName>
</protein>
<dbReference type="Gene3D" id="1.20.120.160">
    <property type="entry name" value="HPT domain"/>
    <property type="match status" value="1"/>
</dbReference>
<dbReference type="SUPFAM" id="SSF47226">
    <property type="entry name" value="Histidine-containing phosphotransfer domain, HPT domain"/>
    <property type="match status" value="1"/>
</dbReference>
<feature type="domain" description="Response regulatory" evidence="2">
    <location>
        <begin position="152"/>
        <end position="271"/>
    </location>
</feature>
<dbReference type="PROSITE" id="PS50110">
    <property type="entry name" value="RESPONSE_REGULATORY"/>
    <property type="match status" value="1"/>
</dbReference>
<evidence type="ECO:0000313" key="4">
    <source>
        <dbReference type="Proteomes" id="UP001596303"/>
    </source>
</evidence>
<evidence type="ECO:0000259" key="2">
    <source>
        <dbReference type="PROSITE" id="PS50110"/>
    </source>
</evidence>
<dbReference type="SMART" id="SM00448">
    <property type="entry name" value="REC"/>
    <property type="match status" value="1"/>
</dbReference>